<evidence type="ECO:0000256" key="1">
    <source>
        <dbReference type="SAM" id="MobiDB-lite"/>
    </source>
</evidence>
<reference evidence="2 3" key="1">
    <citation type="submission" date="2019-05" db="EMBL/GenBank/DDBJ databases">
        <title>Emergence of the Ug99 lineage of the wheat stem rust pathogen through somatic hybridization.</title>
        <authorList>
            <person name="Li F."/>
            <person name="Upadhyaya N.M."/>
            <person name="Sperschneider J."/>
            <person name="Matny O."/>
            <person name="Nguyen-Phuc H."/>
            <person name="Mago R."/>
            <person name="Raley C."/>
            <person name="Miller M.E."/>
            <person name="Silverstein K.A.T."/>
            <person name="Henningsen E."/>
            <person name="Hirsch C.D."/>
            <person name="Visser B."/>
            <person name="Pretorius Z.A."/>
            <person name="Steffenson B.J."/>
            <person name="Schwessinger B."/>
            <person name="Dodds P.N."/>
            <person name="Figueroa M."/>
        </authorList>
    </citation>
    <scope>NUCLEOTIDE SEQUENCE [LARGE SCALE GENOMIC DNA]</scope>
    <source>
        <strain evidence="2 3">Ug99</strain>
    </source>
</reference>
<dbReference type="Proteomes" id="UP000325313">
    <property type="component" value="Unassembled WGS sequence"/>
</dbReference>
<gene>
    <name evidence="2" type="ORF">PGTUg99_000107</name>
</gene>
<dbReference type="Gene3D" id="1.20.80.10">
    <property type="match status" value="1"/>
</dbReference>
<evidence type="ECO:0000313" key="3">
    <source>
        <dbReference type="Proteomes" id="UP000325313"/>
    </source>
</evidence>
<feature type="non-terminal residue" evidence="2">
    <location>
        <position position="1"/>
    </location>
</feature>
<dbReference type="GO" id="GO:0000062">
    <property type="term" value="F:fatty-acyl-CoA binding"/>
    <property type="evidence" value="ECO:0007669"/>
    <property type="project" value="InterPro"/>
</dbReference>
<comment type="caution">
    <text evidence="2">The sequence shown here is derived from an EMBL/GenBank/DDBJ whole genome shotgun (WGS) entry which is preliminary data.</text>
</comment>
<accession>A0A5B0S578</accession>
<proteinExistence type="predicted"/>
<feature type="compositionally biased region" description="Acidic residues" evidence="1">
    <location>
        <begin position="86"/>
        <end position="97"/>
    </location>
</feature>
<organism evidence="2 3">
    <name type="scientific">Puccinia graminis f. sp. tritici</name>
    <dbReference type="NCBI Taxonomy" id="56615"/>
    <lineage>
        <taxon>Eukaryota</taxon>
        <taxon>Fungi</taxon>
        <taxon>Dikarya</taxon>
        <taxon>Basidiomycota</taxon>
        <taxon>Pucciniomycotina</taxon>
        <taxon>Pucciniomycetes</taxon>
        <taxon>Pucciniales</taxon>
        <taxon>Pucciniaceae</taxon>
        <taxon>Puccinia</taxon>
    </lineage>
</organism>
<evidence type="ECO:0000313" key="2">
    <source>
        <dbReference type="EMBL" id="KAA1132555.1"/>
    </source>
</evidence>
<dbReference type="AlphaFoldDB" id="A0A5B0S578"/>
<name>A0A5B0S578_PUCGR</name>
<dbReference type="EMBL" id="VDEP01000078">
    <property type="protein sequence ID" value="KAA1132555.1"/>
    <property type="molecule type" value="Genomic_DNA"/>
</dbReference>
<dbReference type="InterPro" id="IPR035984">
    <property type="entry name" value="Acyl-CoA-binding_sf"/>
</dbReference>
<sequence>FNPPYQDLARSNPPTMNKLLLYSLFKQAVHGDVKSTISKRPGVFDMLVLKILRSHRDRPEARLLIESPFGLRVLLGHTAKKQAQEGAEEEERSEENESAGSKSDEKSADQQEEEEEDIPTSGLGPTRALPNSRIPLTLQPKLTSCRHTHQELSSLHRQPPQNHSASHPRPRMTRAQLKQVKSPYKAITSSLQNRALHMLRSKDSSTKPPKHSHSTLSALLSTIPPIHTQICPASRSPSPLTIHILLPLPSYNLTSKNSSNHRFAAHSDLQYPPSSTPLLHFLTTPATISTQQKSSCGKPFL</sequence>
<protein>
    <submittedName>
        <fullName evidence="2">Uncharacterized protein</fullName>
    </submittedName>
</protein>
<dbReference type="SUPFAM" id="SSF47027">
    <property type="entry name" value="Acyl-CoA binding protein"/>
    <property type="match status" value="1"/>
</dbReference>
<feature type="region of interest" description="Disordered" evidence="1">
    <location>
        <begin position="145"/>
        <end position="172"/>
    </location>
</feature>
<feature type="region of interest" description="Disordered" evidence="1">
    <location>
        <begin position="80"/>
        <end position="132"/>
    </location>
</feature>
<dbReference type="InterPro" id="IPR014352">
    <property type="entry name" value="FERM/acyl-CoA-bd_prot_sf"/>
</dbReference>
<feature type="compositionally biased region" description="Polar residues" evidence="1">
    <location>
        <begin position="151"/>
        <end position="165"/>
    </location>
</feature>